<dbReference type="AlphaFoldDB" id="A0A177EII9"/>
<dbReference type="GeneID" id="93646361"/>
<keyword evidence="3" id="KW-1185">Reference proteome</keyword>
<feature type="transmembrane region" description="Helical" evidence="1">
    <location>
        <begin position="324"/>
        <end position="340"/>
    </location>
</feature>
<dbReference type="EMBL" id="LTDL01000014">
    <property type="protein sequence ID" value="OAG31536.1"/>
    <property type="molecule type" value="Genomic_DNA"/>
</dbReference>
<protein>
    <submittedName>
        <fullName evidence="2">Uncharacterized protein</fullName>
    </submittedName>
</protein>
<proteinExistence type="predicted"/>
<organism evidence="2 3">
    <name type="scientific">Nematocida displodere</name>
    <dbReference type="NCBI Taxonomy" id="1805483"/>
    <lineage>
        <taxon>Eukaryota</taxon>
        <taxon>Fungi</taxon>
        <taxon>Fungi incertae sedis</taxon>
        <taxon>Microsporidia</taxon>
        <taxon>Nematocida</taxon>
    </lineage>
</organism>
<feature type="transmembrane region" description="Helical" evidence="1">
    <location>
        <begin position="90"/>
        <end position="110"/>
    </location>
</feature>
<evidence type="ECO:0000313" key="2">
    <source>
        <dbReference type="EMBL" id="OAG31536.1"/>
    </source>
</evidence>
<dbReference type="Proteomes" id="UP000185944">
    <property type="component" value="Unassembled WGS sequence"/>
</dbReference>
<keyword evidence="1" id="KW-1133">Transmembrane helix</keyword>
<feature type="transmembrane region" description="Helical" evidence="1">
    <location>
        <begin position="45"/>
        <end position="64"/>
    </location>
</feature>
<feature type="transmembrane region" description="Helical" evidence="1">
    <location>
        <begin position="346"/>
        <end position="363"/>
    </location>
</feature>
<comment type="caution">
    <text evidence="2">The sequence shown here is derived from an EMBL/GenBank/DDBJ whole genome shotgun (WGS) entry which is preliminary data.</text>
</comment>
<evidence type="ECO:0000256" key="1">
    <source>
        <dbReference type="SAM" id="Phobius"/>
    </source>
</evidence>
<feature type="transmembrane region" description="Helical" evidence="1">
    <location>
        <begin position="384"/>
        <end position="406"/>
    </location>
</feature>
<evidence type="ECO:0000313" key="3">
    <source>
        <dbReference type="Proteomes" id="UP000185944"/>
    </source>
</evidence>
<feature type="transmembrane region" description="Helical" evidence="1">
    <location>
        <begin position="156"/>
        <end position="181"/>
    </location>
</feature>
<sequence>MNGDNNPEYKLTLSEKQHLINNVASPVPVRNESTMSMTHRSVIKMAGFLIWVVVFVCVVGLFVFDAYKPILSKIPALGEMLNLEALSKEYKTLLGVTGLLGLATMGMELLGEKVLKKQLVIAKTCGAAAKVVVCTCTLLILTGLSRGRLVGLWAHGVFWIVLSGLLLGLWVLLDLVAALIFPFDSVDLDQNVQYARVPDEKGKMHHFPLNKTTNPKTLSRKILSAAILASWTVICLFPANLIAFTPMFSFNLEHLIENVVKPFIRILTDATALESMLMIGTAIFGIWTYISTMKIFSVFMGSMWAEVLNEICLRDAIILSGKKAFYLAIDIFSSGVIYFFSYALSLIMIPVWGLLEVVLTWFISRSGNTNRERMTAARVFASQLYGTVTLLICNVFMIFDLHQYLILGTFSLPTLMKADIDKHLATQVGLASRSMAVLCFVLMFCALVALVYLIYTMNRSSDAKNLSTSLANPNTDSTQSTENLVGISAFVRKYFKWLYLLAIYLFIIIPIVLSTFENRQDLATERNQERAHADLYQSVPQPPANT</sequence>
<dbReference type="RefSeq" id="XP_067545137.1">
    <property type="nucleotide sequence ID" value="XM_067687429.1"/>
</dbReference>
<reference evidence="2 3" key="1">
    <citation type="submission" date="2016-02" db="EMBL/GenBank/DDBJ databases">
        <title>Discovery of a natural microsporidian pathogen with a broad tissue tropism in Caenorhabditis elegans.</title>
        <authorList>
            <person name="Luallen R.J."/>
            <person name="Reinke A.W."/>
            <person name="Tong L."/>
            <person name="Botts M.R."/>
            <person name="Felix M.-A."/>
            <person name="Troemel E.R."/>
        </authorList>
    </citation>
    <scope>NUCLEOTIDE SEQUENCE [LARGE SCALE GENOMIC DNA]</scope>
    <source>
        <strain evidence="2 3">JUm2807</strain>
    </source>
</reference>
<keyword evidence="1" id="KW-0472">Membrane</keyword>
<feature type="transmembrane region" description="Helical" evidence="1">
    <location>
        <begin position="263"/>
        <end position="290"/>
    </location>
</feature>
<dbReference type="VEuPathDB" id="MicrosporidiaDB:NEDG_00011"/>
<feature type="transmembrane region" description="Helical" evidence="1">
    <location>
        <begin position="122"/>
        <end position="144"/>
    </location>
</feature>
<name>A0A177EII9_9MICR</name>
<accession>A0A177EII9</accession>
<feature type="transmembrane region" description="Helical" evidence="1">
    <location>
        <begin position="222"/>
        <end position="243"/>
    </location>
</feature>
<feature type="transmembrane region" description="Helical" evidence="1">
    <location>
        <begin position="497"/>
        <end position="516"/>
    </location>
</feature>
<keyword evidence="1" id="KW-0812">Transmembrane</keyword>
<gene>
    <name evidence="2" type="ORF">NEDG_00011</name>
</gene>
<feature type="transmembrane region" description="Helical" evidence="1">
    <location>
        <begin position="435"/>
        <end position="455"/>
    </location>
</feature>